<organism evidence="1 2">
    <name type="scientific">Micromonospora radicis</name>
    <dbReference type="NCBI Taxonomy" id="1894971"/>
    <lineage>
        <taxon>Bacteria</taxon>
        <taxon>Bacillati</taxon>
        <taxon>Actinomycetota</taxon>
        <taxon>Actinomycetes</taxon>
        <taxon>Micromonosporales</taxon>
        <taxon>Micromonosporaceae</taxon>
        <taxon>Micromonospora</taxon>
    </lineage>
</organism>
<sequence>MTITISQGEVPRAAAPQFDQLQYEDARNAIANLGYADIWRDAAGTVVENDRVHLDVQGRTADGRANLQVQLKGIARPNTVAAALVAPSAVAIDPATNRQRSLEQQREIERSVRHALLSSLDDYRAGDAHIWVVEGSPSS</sequence>
<evidence type="ECO:0000313" key="2">
    <source>
        <dbReference type="Proteomes" id="UP000283832"/>
    </source>
</evidence>
<name>A0A418MNV5_9ACTN</name>
<dbReference type="OrthoDB" id="5186060at2"/>
<reference evidence="1 2" key="1">
    <citation type="submission" date="2018-08" db="EMBL/GenBank/DDBJ databases">
        <title>Jishengella sp. nov., isolated from a root of Azadirachta indica A. Juss. var. siamensis Valenton.</title>
        <authorList>
            <person name="Kuncharoen N."/>
            <person name="Tanasupawat S."/>
            <person name="Kudo T."/>
            <person name="Ohkuma M."/>
        </authorList>
    </citation>
    <scope>NUCLEOTIDE SEQUENCE [LARGE SCALE GENOMIC DNA]</scope>
    <source>
        <strain evidence="1 2">AZ1-13</strain>
    </source>
</reference>
<evidence type="ECO:0000313" key="1">
    <source>
        <dbReference type="EMBL" id="RIV32719.1"/>
    </source>
</evidence>
<dbReference type="Proteomes" id="UP000283832">
    <property type="component" value="Unassembled WGS sequence"/>
</dbReference>
<comment type="caution">
    <text evidence="1">The sequence shown here is derived from an EMBL/GenBank/DDBJ whole genome shotgun (WGS) entry which is preliminary data.</text>
</comment>
<dbReference type="RefSeq" id="WP_119579558.1">
    <property type="nucleotide sequence ID" value="NZ_QXEC01000034.1"/>
</dbReference>
<protein>
    <submittedName>
        <fullName evidence="1">Uncharacterized protein</fullName>
    </submittedName>
</protein>
<gene>
    <name evidence="1" type="ORF">D2L64_24450</name>
</gene>
<dbReference type="AlphaFoldDB" id="A0A418MNV5"/>
<proteinExistence type="predicted"/>
<keyword evidence="2" id="KW-1185">Reference proteome</keyword>
<accession>A0A418MNV5</accession>
<dbReference type="EMBL" id="QXEC01000034">
    <property type="protein sequence ID" value="RIV32719.1"/>
    <property type="molecule type" value="Genomic_DNA"/>
</dbReference>